<dbReference type="Pfam" id="PF01557">
    <property type="entry name" value="FAA_hydrolase"/>
    <property type="match status" value="1"/>
</dbReference>
<evidence type="ECO:0000259" key="3">
    <source>
        <dbReference type="Pfam" id="PF01557"/>
    </source>
</evidence>
<name>A0ABS5WK19_9FLAO</name>
<dbReference type="PANTHER" id="PTHR42796">
    <property type="entry name" value="FUMARYLACETOACETATE HYDROLASE DOMAIN-CONTAINING PROTEIN 2A-RELATED"/>
    <property type="match status" value="1"/>
</dbReference>
<evidence type="ECO:0000256" key="1">
    <source>
        <dbReference type="ARBA" id="ARBA00010211"/>
    </source>
</evidence>
<sequence length="399" mass="43554">MKYIDLNHLIPQLAEKGTWIGRCMVPAKKAHNGIAGPHVVLATKGKVYDLSAHYNSTSELINSKNPVATLKALKDLPKLGNLADILKNSLYFNQNPNLPYLIAPNDIQAIKACGVTFVKSLLERVIEEQAKGDASAAKEIRKTISTSLGKDLSKVVPGSPETKKLKKELQKKGLWSQYLEVGIGKDAEIFTKAQPLSAVGFGAEIGVLKSSKWNNPEPEIVLAVASSGKIIGATLGNDVNLRDYEGRSALLLGEAKDQNGSCAIGPMFRLFDEKFTLDDIKKSNVQFSMEGKDGFTTSGSNNMKEISRAPEDLVAQVIGKNHQYPDGFVLFLGTMFVPTADRNKKGLGFTHKKGDQITISASHLGTLTNWSNTCDNIPKWKFGIGSFTNYILKRNSKKF</sequence>
<feature type="domain" description="Fumarylacetoacetase-like C-terminal" evidence="3">
    <location>
        <begin position="197"/>
        <end position="369"/>
    </location>
</feature>
<keyword evidence="4" id="KW-0378">Hydrolase</keyword>
<proteinExistence type="inferred from homology"/>
<gene>
    <name evidence="4" type="ORF">HW347_14925</name>
</gene>
<evidence type="ECO:0000313" key="5">
    <source>
        <dbReference type="Proteomes" id="UP000740413"/>
    </source>
</evidence>
<dbReference type="InterPro" id="IPR011234">
    <property type="entry name" value="Fumarylacetoacetase-like_C"/>
</dbReference>
<dbReference type="SUPFAM" id="SSF56529">
    <property type="entry name" value="FAH"/>
    <property type="match status" value="1"/>
</dbReference>
<dbReference type="RefSeq" id="WP_214612565.1">
    <property type="nucleotide sequence ID" value="NZ_JACATN010000004.1"/>
</dbReference>
<dbReference type="InterPro" id="IPR051121">
    <property type="entry name" value="FAH"/>
</dbReference>
<dbReference type="GO" id="GO:0016787">
    <property type="term" value="F:hydrolase activity"/>
    <property type="evidence" value="ECO:0007669"/>
    <property type="project" value="UniProtKB-KW"/>
</dbReference>
<organism evidence="4 5">
    <name type="scientific">Zobellia barbeyronii</name>
    <dbReference type="NCBI Taxonomy" id="2748009"/>
    <lineage>
        <taxon>Bacteria</taxon>
        <taxon>Pseudomonadati</taxon>
        <taxon>Bacteroidota</taxon>
        <taxon>Flavobacteriia</taxon>
        <taxon>Flavobacteriales</taxon>
        <taxon>Flavobacteriaceae</taxon>
        <taxon>Zobellia</taxon>
    </lineage>
</organism>
<dbReference type="Gene3D" id="3.90.850.10">
    <property type="entry name" value="Fumarylacetoacetase-like, C-terminal domain"/>
    <property type="match status" value="1"/>
</dbReference>
<protein>
    <submittedName>
        <fullName evidence="4">Fumarylacetoacetate hydrolase family protein</fullName>
    </submittedName>
</protein>
<evidence type="ECO:0000313" key="4">
    <source>
        <dbReference type="EMBL" id="MBT2162562.1"/>
    </source>
</evidence>
<keyword evidence="5" id="KW-1185">Reference proteome</keyword>
<reference evidence="5" key="1">
    <citation type="submission" date="2023-07" db="EMBL/GenBank/DDBJ databases">
        <title>Zobellia barbeyronii sp. nov., a new marine flavobacterium, isolated from green and red algae.</title>
        <authorList>
            <person name="Nedashkovskaya O.I."/>
            <person name="Otstavnykh N."/>
            <person name="Zhukova N."/>
            <person name="Guzev K."/>
            <person name="Chausova V."/>
            <person name="Tekutyeva L."/>
            <person name="Mikhailov V."/>
            <person name="Isaeva M."/>
        </authorList>
    </citation>
    <scope>NUCLEOTIDE SEQUENCE [LARGE SCALE GENOMIC DNA]</scope>
    <source>
        <strain evidence="5">KMM 6746</strain>
    </source>
</reference>
<evidence type="ECO:0000256" key="2">
    <source>
        <dbReference type="ARBA" id="ARBA00022723"/>
    </source>
</evidence>
<comment type="similarity">
    <text evidence="1">Belongs to the FAH family.</text>
</comment>
<dbReference type="InterPro" id="IPR036663">
    <property type="entry name" value="Fumarylacetoacetase_C_sf"/>
</dbReference>
<dbReference type="Proteomes" id="UP000740413">
    <property type="component" value="Unassembled WGS sequence"/>
</dbReference>
<keyword evidence="2" id="KW-0479">Metal-binding</keyword>
<dbReference type="EMBL" id="JACATN010000004">
    <property type="protein sequence ID" value="MBT2162562.1"/>
    <property type="molecule type" value="Genomic_DNA"/>
</dbReference>
<accession>A0ABS5WK19</accession>
<dbReference type="PANTHER" id="PTHR42796:SF7">
    <property type="entry name" value="2-DEHYDRO-3-DEOXY-D-ARABINONATE DEHYDRATASE"/>
    <property type="match status" value="1"/>
</dbReference>
<comment type="caution">
    <text evidence="4">The sequence shown here is derived from an EMBL/GenBank/DDBJ whole genome shotgun (WGS) entry which is preliminary data.</text>
</comment>